<dbReference type="EMBL" id="JAZHOF010000008">
    <property type="protein sequence ID" value="MEJ8573606.1"/>
    <property type="molecule type" value="Genomic_DNA"/>
</dbReference>
<evidence type="ECO:0000256" key="2">
    <source>
        <dbReference type="ARBA" id="ARBA00009199"/>
    </source>
</evidence>
<reference evidence="5 6" key="1">
    <citation type="submission" date="2024-02" db="EMBL/GenBank/DDBJ databases">
        <title>Genome analysis and characterization of Microbaculum marinisediminis sp. nov., isolated from marine sediment.</title>
        <authorList>
            <person name="Du Z.-J."/>
            <person name="Ye Y.-Q."/>
            <person name="Zhang Z.-R."/>
            <person name="Yuan S.-M."/>
            <person name="Zhang X.-Y."/>
        </authorList>
    </citation>
    <scope>NUCLEOTIDE SEQUENCE [LARGE SCALE GENOMIC DNA]</scope>
    <source>
        <strain evidence="5 6">SDUM1044001</strain>
    </source>
</reference>
<evidence type="ECO:0000256" key="3">
    <source>
        <dbReference type="ARBA" id="ARBA00021874"/>
    </source>
</evidence>
<dbReference type="InterPro" id="IPR020556">
    <property type="entry name" value="Amidase_CS"/>
</dbReference>
<dbReference type="SUPFAM" id="SSF75304">
    <property type="entry name" value="Amidase signature (AS) enzymes"/>
    <property type="match status" value="1"/>
</dbReference>
<evidence type="ECO:0000313" key="6">
    <source>
        <dbReference type="Proteomes" id="UP001378188"/>
    </source>
</evidence>
<feature type="domain" description="Amidase" evidence="4">
    <location>
        <begin position="28"/>
        <end position="448"/>
    </location>
</feature>
<dbReference type="InterPro" id="IPR000120">
    <property type="entry name" value="Amidase"/>
</dbReference>
<dbReference type="InterPro" id="IPR036928">
    <property type="entry name" value="AS_sf"/>
</dbReference>
<evidence type="ECO:0000313" key="5">
    <source>
        <dbReference type="EMBL" id="MEJ8573606.1"/>
    </source>
</evidence>
<dbReference type="GO" id="GO:0003824">
    <property type="term" value="F:catalytic activity"/>
    <property type="evidence" value="ECO:0007669"/>
    <property type="project" value="InterPro"/>
</dbReference>
<comment type="similarity">
    <text evidence="2">Belongs to the amidase family.</text>
</comment>
<organism evidence="5 6">
    <name type="scientific">Microbaculum marinum</name>
    <dbReference type="NCBI Taxonomy" id="1764581"/>
    <lineage>
        <taxon>Bacteria</taxon>
        <taxon>Pseudomonadati</taxon>
        <taxon>Pseudomonadota</taxon>
        <taxon>Alphaproteobacteria</taxon>
        <taxon>Hyphomicrobiales</taxon>
        <taxon>Tepidamorphaceae</taxon>
        <taxon>Microbaculum</taxon>
    </lineage>
</organism>
<dbReference type="PANTHER" id="PTHR11895:SF7">
    <property type="entry name" value="GLUTAMYL-TRNA(GLN) AMIDOTRANSFERASE SUBUNIT A, MITOCHONDRIAL"/>
    <property type="match status" value="1"/>
</dbReference>
<dbReference type="RefSeq" id="WP_340331310.1">
    <property type="nucleotide sequence ID" value="NZ_JAZHOF010000008.1"/>
</dbReference>
<name>A0AAW9S1V7_9HYPH</name>
<gene>
    <name evidence="5" type="ORF">V3328_19100</name>
</gene>
<sequence length="467" mass="48833">MTDDEYVTLTAAEIAGEVAAGRVSARAVTDLALTRIEATEPEANAFILVDADGARAAAGEVDRRLAAGEPVGPLAGVPVSVKDLTHVAGMPTSFGSKAYAGTPAPADAIPVARLRAADAVIVGKTTTPEFGHKAITQSPLFGRTLNPFNRDYTSGGSSGGAGVSVAARQVPIALGTDGGGSVRIPASVCGIYGLKATLGRIPHSQAPDLFANNSYIGPMTRTLDDLRLMYSVMAGETPHDPWSKALGTAPAHDDFVRVGFALKVGNPAVEPDVAASVEAAARALVDLGADVRPIDVDFAGYEPQLRTILETMLASRTADRVRSTPELFDPTFVKTVENGLARSGAEVQTAATVRSDLYRLVERHLGEVDYIVTPTLAAASVPADTDTHADIVIDGVDCGRIRAGWYPYTFPFNLTGHPALTMPCGWTGDGLPIGLQIVGRWYDEDGILDLAGKLAAVLGFELKMPSF</sequence>
<dbReference type="Gene3D" id="3.90.1300.10">
    <property type="entry name" value="Amidase signature (AS) domain"/>
    <property type="match status" value="1"/>
</dbReference>
<dbReference type="InterPro" id="IPR023631">
    <property type="entry name" value="Amidase_dom"/>
</dbReference>
<accession>A0AAW9S1V7</accession>
<protein>
    <recommendedName>
        <fullName evidence="3">Indoleacetamide hydrolase</fullName>
    </recommendedName>
</protein>
<dbReference type="Proteomes" id="UP001378188">
    <property type="component" value="Unassembled WGS sequence"/>
</dbReference>
<dbReference type="Pfam" id="PF01425">
    <property type="entry name" value="Amidase"/>
    <property type="match status" value="1"/>
</dbReference>
<comment type="caution">
    <text evidence="5">The sequence shown here is derived from an EMBL/GenBank/DDBJ whole genome shotgun (WGS) entry which is preliminary data.</text>
</comment>
<proteinExistence type="inferred from homology"/>
<evidence type="ECO:0000256" key="1">
    <source>
        <dbReference type="ARBA" id="ARBA00003871"/>
    </source>
</evidence>
<evidence type="ECO:0000259" key="4">
    <source>
        <dbReference type="Pfam" id="PF01425"/>
    </source>
</evidence>
<dbReference type="AlphaFoldDB" id="A0AAW9S1V7"/>
<comment type="function">
    <text evidence="1">Hydrolyzes indole-3-acetamide (IAM) into indole-3-acetic acid (IAA).</text>
</comment>
<keyword evidence="6" id="KW-1185">Reference proteome</keyword>
<dbReference type="PANTHER" id="PTHR11895">
    <property type="entry name" value="TRANSAMIDASE"/>
    <property type="match status" value="1"/>
</dbReference>
<dbReference type="PROSITE" id="PS00571">
    <property type="entry name" value="AMIDASES"/>
    <property type="match status" value="1"/>
</dbReference>